<dbReference type="EMBL" id="BAAAZN010000001">
    <property type="protein sequence ID" value="GAA3528814.1"/>
    <property type="molecule type" value="Genomic_DNA"/>
</dbReference>
<keyword evidence="3" id="KW-1185">Reference proteome</keyword>
<feature type="region of interest" description="Disordered" evidence="1">
    <location>
        <begin position="1"/>
        <end position="44"/>
    </location>
</feature>
<evidence type="ECO:0000313" key="2">
    <source>
        <dbReference type="EMBL" id="GAA3528814.1"/>
    </source>
</evidence>
<organism evidence="2 3">
    <name type="scientific">Amycolatopsis ultiminotia</name>
    <dbReference type="NCBI Taxonomy" id="543629"/>
    <lineage>
        <taxon>Bacteria</taxon>
        <taxon>Bacillati</taxon>
        <taxon>Actinomycetota</taxon>
        <taxon>Actinomycetes</taxon>
        <taxon>Pseudonocardiales</taxon>
        <taxon>Pseudonocardiaceae</taxon>
        <taxon>Amycolatopsis</taxon>
    </lineage>
</organism>
<protein>
    <submittedName>
        <fullName evidence="2">Uncharacterized protein</fullName>
    </submittedName>
</protein>
<evidence type="ECO:0000256" key="1">
    <source>
        <dbReference type="SAM" id="MobiDB-lite"/>
    </source>
</evidence>
<evidence type="ECO:0000313" key="3">
    <source>
        <dbReference type="Proteomes" id="UP001500689"/>
    </source>
</evidence>
<name>A0ABP6V4U9_9PSEU</name>
<reference evidence="3" key="1">
    <citation type="journal article" date="2019" name="Int. J. Syst. Evol. Microbiol.">
        <title>The Global Catalogue of Microorganisms (GCM) 10K type strain sequencing project: providing services to taxonomists for standard genome sequencing and annotation.</title>
        <authorList>
            <consortium name="The Broad Institute Genomics Platform"/>
            <consortium name="The Broad Institute Genome Sequencing Center for Infectious Disease"/>
            <person name="Wu L."/>
            <person name="Ma J."/>
        </authorList>
    </citation>
    <scope>NUCLEOTIDE SEQUENCE [LARGE SCALE GENOMIC DNA]</scope>
    <source>
        <strain evidence="3">JCM 16898</strain>
    </source>
</reference>
<dbReference type="Proteomes" id="UP001500689">
    <property type="component" value="Unassembled WGS sequence"/>
</dbReference>
<proteinExistence type="predicted"/>
<comment type="caution">
    <text evidence="2">The sequence shown here is derived from an EMBL/GenBank/DDBJ whole genome shotgun (WGS) entry which is preliminary data.</text>
</comment>
<feature type="compositionally biased region" description="Basic and acidic residues" evidence="1">
    <location>
        <begin position="9"/>
        <end position="30"/>
    </location>
</feature>
<sequence length="116" mass="12202">MQQPADDLVTGHRPDGCCREARGKGRDRAGNEPAGNEAEPNSKCSAIAPPTISAAPVATATISACAQNNSRGIRLIRLPRNSGSDRPVTIPSFAERYCTSTALAFATTSTRASRYP</sequence>
<gene>
    <name evidence="2" type="ORF">GCM10022222_09830</name>
</gene>
<accession>A0ABP6V4U9</accession>